<reference evidence="1 2" key="1">
    <citation type="submission" date="2023-07" db="EMBL/GenBank/DDBJ databases">
        <authorList>
            <person name="Girao M."/>
            <person name="Carvalho M.F."/>
        </authorList>
    </citation>
    <scope>NUCLEOTIDE SEQUENCE [LARGE SCALE GENOMIC DNA]</scope>
    <source>
        <strain evidence="1 2">66/93</strain>
    </source>
</reference>
<evidence type="ECO:0000313" key="2">
    <source>
        <dbReference type="Proteomes" id="UP001348641"/>
    </source>
</evidence>
<gene>
    <name evidence="1" type="ORF">Q8A49_09960</name>
</gene>
<proteinExistence type="predicted"/>
<comment type="caution">
    <text evidence="1">The sequence shown here is derived from an EMBL/GenBank/DDBJ whole genome shotgun (WGS) entry which is preliminary data.</text>
</comment>
<sequence length="141" mass="15951">MDYTLAVRLERDEEALTIWTAADGLDYGVKWQRTGERAETGQVEYRDQTDNRHPRDAKVWQLFKNARALGFRQTGGGEPVPCCGLSRDDLLREIMVYLREIGVKNINPEEVADAVLLRHGIVTWAHLDDEEVAEVLAAAVD</sequence>
<dbReference type="RefSeq" id="WP_330158004.1">
    <property type="nucleotide sequence ID" value="NZ_BAAAJA010000002.1"/>
</dbReference>
<dbReference type="EMBL" id="JAUUCC010000020">
    <property type="protein sequence ID" value="MEE2050821.1"/>
    <property type="molecule type" value="Genomic_DNA"/>
</dbReference>
<accession>A0ABU7KNE5</accession>
<protein>
    <submittedName>
        <fullName evidence="1">Uncharacterized protein</fullName>
    </submittedName>
</protein>
<organism evidence="1 2">
    <name type="scientific">Nocardiopsis tropica</name>
    <dbReference type="NCBI Taxonomy" id="109330"/>
    <lineage>
        <taxon>Bacteria</taxon>
        <taxon>Bacillati</taxon>
        <taxon>Actinomycetota</taxon>
        <taxon>Actinomycetes</taxon>
        <taxon>Streptosporangiales</taxon>
        <taxon>Nocardiopsidaceae</taxon>
        <taxon>Nocardiopsis</taxon>
    </lineage>
</organism>
<dbReference type="Proteomes" id="UP001348641">
    <property type="component" value="Unassembled WGS sequence"/>
</dbReference>
<name>A0ABU7KNE5_9ACTN</name>
<evidence type="ECO:0000313" key="1">
    <source>
        <dbReference type="EMBL" id="MEE2050821.1"/>
    </source>
</evidence>